<keyword evidence="2" id="KW-1185">Reference proteome</keyword>
<dbReference type="EMBL" id="JASNWA010000009">
    <property type="protein sequence ID" value="KAK3169705.1"/>
    <property type="molecule type" value="Genomic_DNA"/>
</dbReference>
<comment type="caution">
    <text evidence="1">The sequence shown here is derived from an EMBL/GenBank/DDBJ whole genome shotgun (WGS) entry which is preliminary data.</text>
</comment>
<dbReference type="Proteomes" id="UP001276659">
    <property type="component" value="Unassembled WGS sequence"/>
</dbReference>
<protein>
    <submittedName>
        <fullName evidence="1">Uncharacterized protein</fullName>
    </submittedName>
</protein>
<proteinExistence type="predicted"/>
<gene>
    <name evidence="1" type="ORF">OEA41_009089</name>
</gene>
<reference evidence="1" key="1">
    <citation type="submission" date="2022-11" db="EMBL/GenBank/DDBJ databases">
        <title>Chromosomal genome sequence assembly and mating type (MAT) locus characterization of the leprose asexual lichenized fungus Lepraria neglecta (Nyl.) Erichsen.</title>
        <authorList>
            <person name="Allen J.L."/>
            <person name="Pfeffer B."/>
        </authorList>
    </citation>
    <scope>NUCLEOTIDE SEQUENCE</scope>
    <source>
        <strain evidence="1">Allen 5258</strain>
    </source>
</reference>
<name>A0AAE0DHQ6_9LECA</name>
<dbReference type="AlphaFoldDB" id="A0AAE0DHQ6"/>
<sequence length="176" mass="20495">MAYYLADPMCKFYYEQIKEPNSDESDVDNFYNNTLSLYFPRNQLYGIEQESRPLKELRLTNKTDFTIRCIRNGTPKKVVVIECRRKDFAYQDAKWRATLNQAIDYVKLIRAEQGQNASEDLHIIIAIGTYLRAFTHKQGADDAVPFSVCANELLELKTDEAKVHAVFTEMNRITQH</sequence>
<organism evidence="1 2">
    <name type="scientific">Lepraria neglecta</name>
    <dbReference type="NCBI Taxonomy" id="209136"/>
    <lineage>
        <taxon>Eukaryota</taxon>
        <taxon>Fungi</taxon>
        <taxon>Dikarya</taxon>
        <taxon>Ascomycota</taxon>
        <taxon>Pezizomycotina</taxon>
        <taxon>Lecanoromycetes</taxon>
        <taxon>OSLEUM clade</taxon>
        <taxon>Lecanoromycetidae</taxon>
        <taxon>Lecanorales</taxon>
        <taxon>Lecanorineae</taxon>
        <taxon>Stereocaulaceae</taxon>
        <taxon>Lepraria</taxon>
    </lineage>
</organism>
<evidence type="ECO:0000313" key="1">
    <source>
        <dbReference type="EMBL" id="KAK3169705.1"/>
    </source>
</evidence>
<evidence type="ECO:0000313" key="2">
    <source>
        <dbReference type="Proteomes" id="UP001276659"/>
    </source>
</evidence>
<accession>A0AAE0DHQ6</accession>